<sequence>MANRKWANPNELCDSTVQIKWEGSISWPLKLDVLQMGRTTV</sequence>
<evidence type="ECO:0000313" key="1">
    <source>
        <dbReference type="EMBL" id="JAH05244.1"/>
    </source>
</evidence>
<proteinExistence type="predicted"/>
<accession>A0A0E9PL77</accession>
<dbReference type="EMBL" id="GBXM01103333">
    <property type="protein sequence ID" value="JAH05244.1"/>
    <property type="molecule type" value="Transcribed_RNA"/>
</dbReference>
<reference evidence="1" key="2">
    <citation type="journal article" date="2015" name="Fish Shellfish Immunol.">
        <title>Early steps in the European eel (Anguilla anguilla)-Vibrio vulnificus interaction in the gills: Role of the RtxA13 toxin.</title>
        <authorList>
            <person name="Callol A."/>
            <person name="Pajuelo D."/>
            <person name="Ebbesson L."/>
            <person name="Teles M."/>
            <person name="MacKenzie S."/>
            <person name="Amaro C."/>
        </authorList>
    </citation>
    <scope>NUCLEOTIDE SEQUENCE</scope>
</reference>
<name>A0A0E9PL77_ANGAN</name>
<reference evidence="1" key="1">
    <citation type="submission" date="2014-11" db="EMBL/GenBank/DDBJ databases">
        <authorList>
            <person name="Amaro Gonzalez C."/>
        </authorList>
    </citation>
    <scope>NUCLEOTIDE SEQUENCE</scope>
</reference>
<dbReference type="AlphaFoldDB" id="A0A0E9PL77"/>
<protein>
    <submittedName>
        <fullName evidence="1">Uncharacterized protein</fullName>
    </submittedName>
</protein>
<organism evidence="1">
    <name type="scientific">Anguilla anguilla</name>
    <name type="common">European freshwater eel</name>
    <name type="synonym">Muraena anguilla</name>
    <dbReference type="NCBI Taxonomy" id="7936"/>
    <lineage>
        <taxon>Eukaryota</taxon>
        <taxon>Metazoa</taxon>
        <taxon>Chordata</taxon>
        <taxon>Craniata</taxon>
        <taxon>Vertebrata</taxon>
        <taxon>Euteleostomi</taxon>
        <taxon>Actinopterygii</taxon>
        <taxon>Neopterygii</taxon>
        <taxon>Teleostei</taxon>
        <taxon>Anguilliformes</taxon>
        <taxon>Anguillidae</taxon>
        <taxon>Anguilla</taxon>
    </lineage>
</organism>